<proteinExistence type="predicted"/>
<dbReference type="InterPro" id="IPR024572">
    <property type="entry name" value="RcnB"/>
</dbReference>
<dbReference type="Gene3D" id="3.10.450.160">
    <property type="entry name" value="inner membrane protein cigr"/>
    <property type="match status" value="1"/>
</dbReference>
<dbReference type="Proteomes" id="UP000549617">
    <property type="component" value="Unassembled WGS sequence"/>
</dbReference>
<accession>A0A7W9AGL2</accession>
<feature type="signal peptide" evidence="1">
    <location>
        <begin position="1"/>
        <end position="20"/>
    </location>
</feature>
<dbReference type="EMBL" id="JACIJC010000002">
    <property type="protein sequence ID" value="MBB5685059.1"/>
    <property type="molecule type" value="Genomic_DNA"/>
</dbReference>
<dbReference type="RefSeq" id="WP_184016091.1">
    <property type="nucleotide sequence ID" value="NZ_JACIJC010000002.1"/>
</dbReference>
<gene>
    <name evidence="2" type="ORF">FHS49_001067</name>
</gene>
<dbReference type="Pfam" id="PF11776">
    <property type="entry name" value="RcnB"/>
    <property type="match status" value="1"/>
</dbReference>
<sequence length="128" mass="14524">MKKFLIAAIAASVIVTPAIAAPGYGNQNNQRTVVKQVDRGPNRTVTTKKVVKVSKQKPQRVEYRKWSKGQKFDRRYAQNYRQIDYRQYRQQRLYSPPRGYQWVQSGNDAVLIGITSGIIGAVIGGVLR</sequence>
<keyword evidence="1" id="KW-0732">Signal</keyword>
<dbReference type="AlphaFoldDB" id="A0A7W9AGL2"/>
<evidence type="ECO:0000313" key="3">
    <source>
        <dbReference type="Proteomes" id="UP000549617"/>
    </source>
</evidence>
<organism evidence="2 3">
    <name type="scientific">Sphingobium boeckii</name>
    <dbReference type="NCBI Taxonomy" id="1082345"/>
    <lineage>
        <taxon>Bacteria</taxon>
        <taxon>Pseudomonadati</taxon>
        <taxon>Pseudomonadota</taxon>
        <taxon>Alphaproteobacteria</taxon>
        <taxon>Sphingomonadales</taxon>
        <taxon>Sphingomonadaceae</taxon>
        <taxon>Sphingobium</taxon>
    </lineage>
</organism>
<reference evidence="2 3" key="1">
    <citation type="submission" date="2020-08" db="EMBL/GenBank/DDBJ databases">
        <title>Genomic Encyclopedia of Type Strains, Phase IV (KMG-IV): sequencing the most valuable type-strain genomes for metagenomic binning, comparative biology and taxonomic classification.</title>
        <authorList>
            <person name="Goeker M."/>
        </authorList>
    </citation>
    <scope>NUCLEOTIDE SEQUENCE [LARGE SCALE GENOMIC DNA]</scope>
    <source>
        <strain evidence="2 3">DSM 25079</strain>
    </source>
</reference>
<evidence type="ECO:0000313" key="2">
    <source>
        <dbReference type="EMBL" id="MBB5685059.1"/>
    </source>
</evidence>
<feature type="chain" id="PRO_5030508855" evidence="1">
    <location>
        <begin position="21"/>
        <end position="128"/>
    </location>
</feature>
<protein>
    <submittedName>
        <fullName evidence="2">Ni/Co efflux regulator RcnB</fullName>
    </submittedName>
</protein>
<evidence type="ECO:0000256" key="1">
    <source>
        <dbReference type="SAM" id="SignalP"/>
    </source>
</evidence>
<name>A0A7W9AGL2_9SPHN</name>
<keyword evidence="3" id="KW-1185">Reference proteome</keyword>
<comment type="caution">
    <text evidence="2">The sequence shown here is derived from an EMBL/GenBank/DDBJ whole genome shotgun (WGS) entry which is preliminary data.</text>
</comment>